<evidence type="ECO:0000313" key="2">
    <source>
        <dbReference type="Ensembl" id="ENSUMAP00000006705"/>
    </source>
</evidence>
<evidence type="ECO:0000256" key="1">
    <source>
        <dbReference type="SAM" id="MobiDB-lite"/>
    </source>
</evidence>
<dbReference type="OMA" id="WRKSCES"/>
<protein>
    <submittedName>
        <fullName evidence="2">Uncharacterized protein</fullName>
    </submittedName>
</protein>
<dbReference type="Ensembl" id="ENSUMAT00000008049.1">
    <property type="protein sequence ID" value="ENSUMAP00000006705.1"/>
    <property type="gene ID" value="ENSUMAG00000005250.1"/>
</dbReference>
<name>A0A452TFI9_URSMA</name>
<proteinExistence type="predicted"/>
<accession>A0A452TFI9</accession>
<reference evidence="2" key="1">
    <citation type="submission" date="2019-03" db="UniProtKB">
        <authorList>
            <consortium name="Ensembl"/>
        </authorList>
    </citation>
    <scope>IDENTIFICATION</scope>
</reference>
<dbReference type="GeneTree" id="ENSGT00390000009298"/>
<feature type="region of interest" description="Disordered" evidence="1">
    <location>
        <begin position="1"/>
        <end position="53"/>
    </location>
</feature>
<organism evidence="2">
    <name type="scientific">Ursus maritimus</name>
    <name type="common">Polar bear</name>
    <name type="synonym">Thalarctos maritimus</name>
    <dbReference type="NCBI Taxonomy" id="29073"/>
    <lineage>
        <taxon>Eukaryota</taxon>
        <taxon>Metazoa</taxon>
        <taxon>Chordata</taxon>
        <taxon>Craniata</taxon>
        <taxon>Vertebrata</taxon>
        <taxon>Euteleostomi</taxon>
        <taxon>Mammalia</taxon>
        <taxon>Eutheria</taxon>
        <taxon>Laurasiatheria</taxon>
        <taxon>Carnivora</taxon>
        <taxon>Caniformia</taxon>
        <taxon>Ursidae</taxon>
        <taxon>Ursus</taxon>
    </lineage>
</organism>
<dbReference type="AlphaFoldDB" id="A0A452TFI9"/>
<sequence>MDKEENRRSVLLPTHRRRSSFSSENYWRKSYESGEDCSEAAGSPARKVKMRRH</sequence>